<feature type="compositionally biased region" description="Low complexity" evidence="2">
    <location>
        <begin position="91"/>
        <end position="102"/>
    </location>
</feature>
<evidence type="ECO:0000256" key="1">
    <source>
        <dbReference type="SAM" id="Coils"/>
    </source>
</evidence>
<feature type="compositionally biased region" description="Polar residues" evidence="2">
    <location>
        <begin position="61"/>
        <end position="74"/>
    </location>
</feature>
<feature type="compositionally biased region" description="Low complexity" evidence="2">
    <location>
        <begin position="42"/>
        <end position="54"/>
    </location>
</feature>
<proteinExistence type="predicted"/>
<organism evidence="3">
    <name type="scientific">Grammatophora oceanica</name>
    <dbReference type="NCBI Taxonomy" id="210454"/>
    <lineage>
        <taxon>Eukaryota</taxon>
        <taxon>Sar</taxon>
        <taxon>Stramenopiles</taxon>
        <taxon>Ochrophyta</taxon>
        <taxon>Bacillariophyta</taxon>
        <taxon>Fragilariophyceae</taxon>
        <taxon>Fragilariophycidae</taxon>
        <taxon>Rhabdonematales</taxon>
        <taxon>Grammatophoraceae</taxon>
        <taxon>Grammatophora</taxon>
    </lineage>
</organism>
<name>A0A7S1UUZ1_9STRA</name>
<feature type="compositionally biased region" description="Low complexity" evidence="2">
    <location>
        <begin position="226"/>
        <end position="235"/>
    </location>
</feature>
<feature type="compositionally biased region" description="Basic and acidic residues" evidence="2">
    <location>
        <begin position="455"/>
        <end position="470"/>
    </location>
</feature>
<feature type="compositionally biased region" description="Polar residues" evidence="2">
    <location>
        <begin position="198"/>
        <end position="212"/>
    </location>
</feature>
<feature type="compositionally biased region" description="Polar residues" evidence="2">
    <location>
        <begin position="103"/>
        <end position="113"/>
    </location>
</feature>
<feature type="region of interest" description="Disordered" evidence="2">
    <location>
        <begin position="1"/>
        <end position="152"/>
    </location>
</feature>
<protein>
    <submittedName>
        <fullName evidence="3">Uncharacterized protein</fullName>
    </submittedName>
</protein>
<feature type="compositionally biased region" description="Low complexity" evidence="2">
    <location>
        <begin position="129"/>
        <end position="139"/>
    </location>
</feature>
<accession>A0A7S1UUZ1</accession>
<dbReference type="EMBL" id="HBGK01012882">
    <property type="protein sequence ID" value="CAD9277790.1"/>
    <property type="molecule type" value="Transcribed_RNA"/>
</dbReference>
<feature type="region of interest" description="Disordered" evidence="2">
    <location>
        <begin position="185"/>
        <end position="256"/>
    </location>
</feature>
<feature type="coiled-coil region" evidence="1">
    <location>
        <begin position="546"/>
        <end position="573"/>
    </location>
</feature>
<dbReference type="AlphaFoldDB" id="A0A7S1UUZ1"/>
<keyword evidence="1" id="KW-0175">Coiled coil</keyword>
<evidence type="ECO:0000313" key="3">
    <source>
        <dbReference type="EMBL" id="CAD9277790.1"/>
    </source>
</evidence>
<reference evidence="3" key="1">
    <citation type="submission" date="2021-01" db="EMBL/GenBank/DDBJ databases">
        <authorList>
            <person name="Corre E."/>
            <person name="Pelletier E."/>
            <person name="Niang G."/>
            <person name="Scheremetjew M."/>
            <person name="Finn R."/>
            <person name="Kale V."/>
            <person name="Holt S."/>
            <person name="Cochrane G."/>
            <person name="Meng A."/>
            <person name="Brown T."/>
            <person name="Cohen L."/>
        </authorList>
    </citation>
    <scope>NUCLEOTIDE SEQUENCE</scope>
    <source>
        <strain evidence="3">CCMP 410</strain>
    </source>
</reference>
<feature type="compositionally biased region" description="Pro residues" evidence="2">
    <location>
        <begin position="140"/>
        <end position="150"/>
    </location>
</feature>
<evidence type="ECO:0000256" key="2">
    <source>
        <dbReference type="SAM" id="MobiDB-lite"/>
    </source>
</evidence>
<sequence>MSPQSPSMRKQTRAAPLPPGSPRSRHVPLPPGSPKASMRIASPTPTGTMTMTNGSHHRYTHSNGSIPNSPSTIHSPHPASPLVSPSISRGTLTTVTTRRVTTSMGNGHHTSGANGHAHATDETSEKTETTTASTSTTPSSPSPQPKPAPPLNAAADLIKTLDSAFAEMSSLSASAAKDAEEARRNARAASEVARRYTSRSYPKTPFGSSTSPKMARKPMSSPPKQSPRSTPGSGSPRKRKIKPPVNSSERLAQAHAEDVLSLSLELERAKQELENERMAHDQTKSKMTEHKTKQLQMQTQNQKLLTDMESQQQEHEVELDKMHGELERANVRVAAAEEDANLALELAKSNAHSREQLETWLQKALEEIEVLRAQPQLQQPKRVNFAESPTIVTIPHRDDSKLTPVAPPAGVSRSMVAAGRNLLHKAGTPVPAAPTTKNSTDKHVHTISLSPASKSAERRQQLRERLRSLDEPASSQFKPPPSPGNVHGMDLTLATKAVESVNAVARVMKESSKKVGLVSANLATTNNSNGNAASAEEVAVLARQYCSAMEAKLSRQSDEIKELESLCDYLEEKLVVRDRTKAAKNADASER</sequence>
<feature type="compositionally biased region" description="Basic and acidic residues" evidence="2">
    <location>
        <begin position="118"/>
        <end position="128"/>
    </location>
</feature>
<feature type="region of interest" description="Disordered" evidence="2">
    <location>
        <begin position="427"/>
        <end position="487"/>
    </location>
</feature>
<gene>
    <name evidence="3" type="ORF">GOCE00092_LOCUS6699</name>
</gene>